<dbReference type="InterPro" id="IPR037883">
    <property type="entry name" value="Knr4/Smi1-like_sf"/>
</dbReference>
<dbReference type="PANTHER" id="PTHR47432:SF1">
    <property type="entry name" value="CELL WALL ASSEMBLY REGULATOR SMI1"/>
    <property type="match status" value="1"/>
</dbReference>
<dbReference type="InterPro" id="IPR018958">
    <property type="entry name" value="Knr4/Smi1-like_dom"/>
</dbReference>
<evidence type="ECO:0000259" key="1">
    <source>
        <dbReference type="Pfam" id="PF09346"/>
    </source>
</evidence>
<dbReference type="GO" id="GO:0043332">
    <property type="term" value="C:mating projection tip"/>
    <property type="evidence" value="ECO:0007669"/>
    <property type="project" value="TreeGrafter"/>
</dbReference>
<comment type="caution">
    <text evidence="2">The sequence shown here is derived from an EMBL/GenBank/DDBJ whole genome shotgun (WGS) entry which is preliminary data.</text>
</comment>
<dbReference type="InterPro" id="IPR032675">
    <property type="entry name" value="LRR_dom_sf"/>
</dbReference>
<proteinExistence type="predicted"/>
<gene>
    <name evidence="2" type="ORF">EV643_13178</name>
</gene>
<dbReference type="Gene3D" id="3.80.10.10">
    <property type="entry name" value="Ribonuclease Inhibitor"/>
    <property type="match status" value="1"/>
</dbReference>
<keyword evidence="3" id="KW-1185">Reference proteome</keyword>
<dbReference type="OrthoDB" id="4759758at2"/>
<reference evidence="2 3" key="1">
    <citation type="submission" date="2019-03" db="EMBL/GenBank/DDBJ databases">
        <title>Genomic Encyclopedia of Type Strains, Phase III (KMG-III): the genomes of soil and plant-associated and newly described type strains.</title>
        <authorList>
            <person name="Whitman W."/>
        </authorList>
    </citation>
    <scope>NUCLEOTIDE SEQUENCE [LARGE SCALE GENOMIC DNA]</scope>
    <source>
        <strain evidence="2 3">VKM Ac-2527</strain>
    </source>
</reference>
<name>A0A4R6JD91_9ACTN</name>
<dbReference type="SUPFAM" id="SSF160631">
    <property type="entry name" value="SMI1/KNR4-like"/>
    <property type="match status" value="1"/>
</dbReference>
<organism evidence="2 3">
    <name type="scientific">Kribbella caucasensis</name>
    <dbReference type="NCBI Taxonomy" id="2512215"/>
    <lineage>
        <taxon>Bacteria</taxon>
        <taxon>Bacillati</taxon>
        <taxon>Actinomycetota</taxon>
        <taxon>Actinomycetes</taxon>
        <taxon>Propionibacteriales</taxon>
        <taxon>Kribbellaceae</taxon>
        <taxon>Kribbella</taxon>
    </lineage>
</organism>
<dbReference type="Pfam" id="PF09346">
    <property type="entry name" value="SMI1_KNR4"/>
    <property type="match status" value="1"/>
</dbReference>
<sequence>MLAEFCLPAERWWVIRGWRRYVFHPFINEFGPPLMIQRLSDHLGWIPFATDMGGNYLAVDMARGPRGRPGQVILIGRDYGDGPTYVAESVTELLRRHVDALDSGSFEHGDDGGLWVNAGDAEYHWRHYRETCTLEVSGPDAAPVRGMRPEIRELKVSNAPWVDLGSVRGAPALWQVSVKNCPGADLSPLCDTPVEVVDLAMDTIELTALPTVRMVSLHTEKPIDLRPLLSCPRLYALDLTDAIAADISVLSELTGLQYLKMQRSQWQELFLHKAIPASLAVVELAEEPPQERKLYWSFDKAYKSPRPTLGDAVDWANNLAGDATTISTFKGKFKTP</sequence>
<dbReference type="PANTHER" id="PTHR47432">
    <property type="entry name" value="CELL WALL ASSEMBLY REGULATOR SMI1"/>
    <property type="match status" value="1"/>
</dbReference>
<dbReference type="EMBL" id="SNWQ01000031">
    <property type="protein sequence ID" value="TDO33810.1"/>
    <property type="molecule type" value="Genomic_DNA"/>
</dbReference>
<evidence type="ECO:0000313" key="3">
    <source>
        <dbReference type="Proteomes" id="UP000295388"/>
    </source>
</evidence>
<protein>
    <submittedName>
        <fullName evidence="2">SMI1/KNR4 family protein SUKH-1</fullName>
    </submittedName>
</protein>
<dbReference type="Proteomes" id="UP000295388">
    <property type="component" value="Unassembled WGS sequence"/>
</dbReference>
<dbReference type="AlphaFoldDB" id="A0A4R6JD91"/>
<feature type="domain" description="Knr4/Smi1-like" evidence="1">
    <location>
        <begin position="41"/>
        <end position="95"/>
    </location>
</feature>
<evidence type="ECO:0000313" key="2">
    <source>
        <dbReference type="EMBL" id="TDO33810.1"/>
    </source>
</evidence>
<dbReference type="InterPro" id="IPR051873">
    <property type="entry name" value="KNR4/SMI1_regulator"/>
</dbReference>
<accession>A0A4R6JD91</accession>